<sequence length="224" mass="24470">MVIPMLAIYLRKLCEDEASCISFGRHHNSLRAIIPVIDVIVASISPSKALAETSSPFGCYYKKQSDSSAGLDHPDSASEANSISGIFNDLTTLFSDIIRCIDACLTDCGAEIGEASLNRIPDTLKASLKWLFALEKGDEELLTLITVLRHQSLEDLVEGNRSQPGEHGSERIKSPVAHKSNQLRSAFVQCCLGDKGRGVQRSTLISVFHRLELPNLLESLTEDS</sequence>
<reference evidence="2" key="1">
    <citation type="submission" date="2018-11" db="EMBL/GenBank/DDBJ databases">
        <authorList>
            <consortium name="Pathogen Informatics"/>
        </authorList>
    </citation>
    <scope>NUCLEOTIDE SEQUENCE</scope>
</reference>
<dbReference type="EMBL" id="CAAALY010065506">
    <property type="protein sequence ID" value="VEL24044.1"/>
    <property type="molecule type" value="Genomic_DNA"/>
</dbReference>
<dbReference type="Proteomes" id="UP000784294">
    <property type="component" value="Unassembled WGS sequence"/>
</dbReference>
<evidence type="ECO:0000313" key="2">
    <source>
        <dbReference type="EMBL" id="VEL24044.1"/>
    </source>
</evidence>
<gene>
    <name evidence="2" type="ORF">PXEA_LOCUS17484</name>
</gene>
<evidence type="ECO:0000256" key="1">
    <source>
        <dbReference type="SAM" id="MobiDB-lite"/>
    </source>
</evidence>
<organism evidence="2 3">
    <name type="scientific">Protopolystoma xenopodis</name>
    <dbReference type="NCBI Taxonomy" id="117903"/>
    <lineage>
        <taxon>Eukaryota</taxon>
        <taxon>Metazoa</taxon>
        <taxon>Spiralia</taxon>
        <taxon>Lophotrochozoa</taxon>
        <taxon>Platyhelminthes</taxon>
        <taxon>Monogenea</taxon>
        <taxon>Polyopisthocotylea</taxon>
        <taxon>Polystomatidea</taxon>
        <taxon>Polystomatidae</taxon>
        <taxon>Protopolystoma</taxon>
    </lineage>
</organism>
<accession>A0A3S5A008</accession>
<dbReference type="AlphaFoldDB" id="A0A3S5A008"/>
<keyword evidence="3" id="KW-1185">Reference proteome</keyword>
<comment type="caution">
    <text evidence="2">The sequence shown here is derived from an EMBL/GenBank/DDBJ whole genome shotgun (WGS) entry which is preliminary data.</text>
</comment>
<dbReference type="OrthoDB" id="2156856at2759"/>
<name>A0A3S5A008_9PLAT</name>
<proteinExistence type="predicted"/>
<feature type="region of interest" description="Disordered" evidence="1">
    <location>
        <begin position="158"/>
        <end position="178"/>
    </location>
</feature>
<evidence type="ECO:0000313" key="3">
    <source>
        <dbReference type="Proteomes" id="UP000784294"/>
    </source>
</evidence>
<protein>
    <submittedName>
        <fullName evidence="2">Uncharacterized protein</fullName>
    </submittedName>
</protein>